<feature type="compositionally biased region" description="Polar residues" evidence="2">
    <location>
        <begin position="1107"/>
        <end position="1126"/>
    </location>
</feature>
<dbReference type="Pfam" id="PF00621">
    <property type="entry name" value="RhoGEF"/>
    <property type="match status" value="1"/>
</dbReference>
<keyword evidence="1" id="KW-0175">Coiled coil</keyword>
<comment type="caution">
    <text evidence="4">The sequence shown here is derived from an EMBL/GenBank/DDBJ whole genome shotgun (WGS) entry which is preliminary data.</text>
</comment>
<sequence>MAAVVNSPPSDLPLEQLALYHAVDPNLSSILVFYGPVATANAVVSSSRIQTHIFTPGGFQSYPRLTISPAAPLYAAVNYLPREKQGDEICRGLAVCLLKYFTELSTPVKEHLLHLARQGKSGGKILKMLDETHAADLANRMTKVENASDIIHDLRDAYRERKAPWIDIDVVLPAGAIVLPELRYSHDSGSDDHALDDHPEEVQYGKYSALIRAFGDPIFLPTSRLRRAPSQPTNLSRSKLFAKGQKESFRLAMCEVVDTEERYVSKLHDLVHNVVEEYRRKARSRGISSTSPDESALAELFPPCLNEILEVNMGFLEVIRKILEGTEQAAIADIAEDTEVQSSVSSRVSLKHARDPMGSVAFSNALLEWFPRFSKPYAEYMRAHNGFTQTLNNFLKDNKSSFSKRVYDTGEQKLRSLLMEPVQRLPRYSLLIDTMTSNLPSVHPAVKPFLRARDIITDICSLDTPASADHVQNLSLMSIVDSWPQSTVPTGRLITVVDFNEILPPYRTDTPGTASSPGLMLLYKNCLVLLSKIRGGHVTARGFLAELEMPNVSPNDPTSSRDSSPELKFSSALDLDSLRCMQSACGRFLYLAPTVSAHETQQAGRVTPHALELLGMHEGRAGRLIEEITKAKIEGRFSEKERESGKWTLRSPTGTFGKLGILASVFEDDPNGVMDRAGSSTMRIVFDTPKVIRTKILGSSPLEVIASISSPDEHQYKLDIDSIVGASMTDMVAEDNFISVLSKRLFNLLLSLNHPQNPALTEPMISSNFEILRQIAGHLLVQAKVPRGFRPPSPSKLISTLWGGVQSKDQLPLSKNPNPVPVLGDIPRISPLKLNPARPATSPSATIPCDETASKVLVVGPQEIEQNDRLRLLDQTFSAYVLALRSRGGNIVGRTLRARGNADKTMINELCNVLLEDPGRLQAAAEAPVDVLFVAFETFILRAWRDHVGPVITPAALTLIQSKFDSLFPGDFEVFFRRSLAEMSSHNRRALATMVRLLGDLLDASGNDGDRGALTAAFAEVLTEEGDPMHHISLLDRLVDDFENLFDESVPSRASHESTPSRPLSAHTGSVSSNTSSFRRRFGFGLHRENSKSEGESKVSSLIRTLSKSKAISDSDSQSIGTSKVSLSRHKSVDTDSRIADFLRPVSRDRPTIYEAFALDDHVRRPGSAHDGSPTLVPIQENSTPETPKLRKKRRSSLSDLPLPSTPTMEPVSPVQSLKATPLTPIQIRPQSDIIRQIRPRSSPAPASPTRIVAPARSTSPVQPVSLTRKENIVPRPTLTERAINKKTDGPTYRSKQRSDTLSSIPQPKGLALKERPMLAHSPDSPAKRNRAWSSPQKPQKLRMQSPQKLRERLRNEKKAQASAESSFQTELELIGDEISSLKLLSASPPTVRPGNNPKATTSIQSHSGPTLANRFRSLESRFSILCSDLGSRTEAIEKDLETSLVVSERRAKKLDELYREASAENEALYERFNTELGKVVKDVRLDNGEEALKAQLREALGELARMRKENMRLRREVGGLRSQQVDQNLVNEGDRPSVQE</sequence>
<dbReference type="PANTHER" id="PTHR22834">
    <property type="entry name" value="NUCLEAR FUSION PROTEIN FUS2"/>
    <property type="match status" value="1"/>
</dbReference>
<dbReference type="InterPro" id="IPR035899">
    <property type="entry name" value="DBL_dom_sf"/>
</dbReference>
<evidence type="ECO:0000313" key="4">
    <source>
        <dbReference type="EMBL" id="OXV06438.1"/>
    </source>
</evidence>
<feature type="compositionally biased region" description="Polar residues" evidence="2">
    <location>
        <begin position="1057"/>
        <end position="1076"/>
    </location>
</feature>
<evidence type="ECO:0000256" key="2">
    <source>
        <dbReference type="SAM" id="MobiDB-lite"/>
    </source>
</evidence>
<proteinExistence type="predicted"/>
<dbReference type="GO" id="GO:0005737">
    <property type="term" value="C:cytoplasm"/>
    <property type="evidence" value="ECO:0007669"/>
    <property type="project" value="TreeGrafter"/>
</dbReference>
<accession>A0A232LR03</accession>
<evidence type="ECO:0000259" key="3">
    <source>
        <dbReference type="PROSITE" id="PS50010"/>
    </source>
</evidence>
<feature type="region of interest" description="Disordered" evidence="2">
    <location>
        <begin position="1164"/>
        <end position="1365"/>
    </location>
</feature>
<dbReference type="OrthoDB" id="4066896at2759"/>
<feature type="region of interest" description="Disordered" evidence="2">
    <location>
        <begin position="1387"/>
        <end position="1409"/>
    </location>
</feature>
<feature type="coiled-coil region" evidence="1">
    <location>
        <begin position="1445"/>
        <end position="1524"/>
    </location>
</feature>
<dbReference type="Pfam" id="PF12015">
    <property type="entry name" value="Bud3_N"/>
    <property type="match status" value="1"/>
</dbReference>
<feature type="compositionally biased region" description="Low complexity" evidence="2">
    <location>
        <begin position="1225"/>
        <end position="1252"/>
    </location>
</feature>
<dbReference type="GO" id="GO:0032955">
    <property type="term" value="P:regulation of division septum assembly"/>
    <property type="evidence" value="ECO:0007669"/>
    <property type="project" value="TreeGrafter"/>
</dbReference>
<feature type="compositionally biased region" description="Polar residues" evidence="2">
    <location>
        <begin position="1257"/>
        <end position="1266"/>
    </location>
</feature>
<dbReference type="Proteomes" id="UP000243515">
    <property type="component" value="Unassembled WGS sequence"/>
</dbReference>
<dbReference type="GO" id="GO:0005085">
    <property type="term" value="F:guanyl-nucleotide exchange factor activity"/>
    <property type="evidence" value="ECO:0007669"/>
    <property type="project" value="InterPro"/>
</dbReference>
<feature type="region of interest" description="Disordered" evidence="2">
    <location>
        <begin position="1107"/>
        <end position="1131"/>
    </location>
</feature>
<evidence type="ECO:0000313" key="5">
    <source>
        <dbReference type="Proteomes" id="UP000243515"/>
    </source>
</evidence>
<evidence type="ECO:0000256" key="1">
    <source>
        <dbReference type="SAM" id="Coils"/>
    </source>
</evidence>
<dbReference type="InterPro" id="IPR057454">
    <property type="entry name" value="Bud3_C"/>
</dbReference>
<dbReference type="PANTHER" id="PTHR22834:SF21">
    <property type="entry name" value="GUANYL NUCLEOTIDE EXCHANGE FACTOR, PUTATIVE (AFU_ORTHOLOGUE AFUA_5G11890)-RELATED"/>
    <property type="match status" value="1"/>
</dbReference>
<dbReference type="Pfam" id="PF25351">
    <property type="entry name" value="PH_BUD3_C"/>
    <property type="match status" value="1"/>
</dbReference>
<feature type="domain" description="DH" evidence="3">
    <location>
        <begin position="248"/>
        <end position="459"/>
    </location>
</feature>
<dbReference type="GO" id="GO:0031991">
    <property type="term" value="P:regulation of actomyosin contractile ring contraction"/>
    <property type="evidence" value="ECO:0007669"/>
    <property type="project" value="TreeGrafter"/>
</dbReference>
<dbReference type="PROSITE" id="PS50010">
    <property type="entry name" value="DH_2"/>
    <property type="match status" value="1"/>
</dbReference>
<dbReference type="EMBL" id="NPHW01005741">
    <property type="protein sequence ID" value="OXV06438.1"/>
    <property type="molecule type" value="Genomic_DNA"/>
</dbReference>
<protein>
    <recommendedName>
        <fullName evidence="3">DH domain-containing protein</fullName>
    </recommendedName>
</protein>
<dbReference type="Gene3D" id="1.20.900.10">
    <property type="entry name" value="Dbl homology (DH) domain"/>
    <property type="match status" value="1"/>
</dbReference>
<dbReference type="InterPro" id="IPR021895">
    <property type="entry name" value="Bud3_N"/>
</dbReference>
<dbReference type="SMART" id="SM00325">
    <property type="entry name" value="RhoGEF"/>
    <property type="match status" value="1"/>
</dbReference>
<dbReference type="SUPFAM" id="SSF48065">
    <property type="entry name" value="DBL homology domain (DH-domain)"/>
    <property type="match status" value="1"/>
</dbReference>
<feature type="region of interest" description="Disordered" evidence="2">
    <location>
        <begin position="1050"/>
        <end position="1076"/>
    </location>
</feature>
<feature type="compositionally biased region" description="Polar residues" evidence="2">
    <location>
        <begin position="1398"/>
        <end position="1409"/>
    </location>
</feature>
<feature type="compositionally biased region" description="Basic and acidic residues" evidence="2">
    <location>
        <begin position="1349"/>
        <end position="1360"/>
    </location>
</feature>
<dbReference type="InterPro" id="IPR000219">
    <property type="entry name" value="DH_dom"/>
</dbReference>
<feature type="compositionally biased region" description="Low complexity" evidence="2">
    <location>
        <begin position="1198"/>
        <end position="1208"/>
    </location>
</feature>
<reference evidence="4 5" key="1">
    <citation type="journal article" date="2015" name="Environ. Microbiol.">
        <title>Metagenome sequence of Elaphomyces granulatus from sporocarp tissue reveals Ascomycota ectomycorrhizal fingerprints of genome expansion and a Proteobacteria-rich microbiome.</title>
        <authorList>
            <person name="Quandt C.A."/>
            <person name="Kohler A."/>
            <person name="Hesse C.N."/>
            <person name="Sharpton T.J."/>
            <person name="Martin F."/>
            <person name="Spatafora J.W."/>
        </authorList>
    </citation>
    <scope>NUCLEOTIDE SEQUENCE [LARGE SCALE GENOMIC DNA]</scope>
    <source>
        <strain evidence="4 5">OSC145934</strain>
    </source>
</reference>
<gene>
    <name evidence="4" type="ORF">Egran_05792</name>
</gene>
<name>A0A232LR03_9EURO</name>
<keyword evidence="5" id="KW-1185">Reference proteome</keyword>
<organism evidence="4 5">
    <name type="scientific">Elaphomyces granulatus</name>
    <dbReference type="NCBI Taxonomy" id="519963"/>
    <lineage>
        <taxon>Eukaryota</taxon>
        <taxon>Fungi</taxon>
        <taxon>Dikarya</taxon>
        <taxon>Ascomycota</taxon>
        <taxon>Pezizomycotina</taxon>
        <taxon>Eurotiomycetes</taxon>
        <taxon>Eurotiomycetidae</taxon>
        <taxon>Eurotiales</taxon>
        <taxon>Elaphomycetaceae</taxon>
        <taxon>Elaphomyces</taxon>
    </lineage>
</organism>
<feature type="compositionally biased region" description="Polar residues" evidence="2">
    <location>
        <begin position="1332"/>
        <end position="1348"/>
    </location>
</feature>
<dbReference type="InterPro" id="IPR051492">
    <property type="entry name" value="Dynamin-Rho_GEF"/>
</dbReference>